<evidence type="ECO:0000256" key="3">
    <source>
        <dbReference type="ARBA" id="ARBA00012551"/>
    </source>
</evidence>
<dbReference type="PROSITE" id="PS50051">
    <property type="entry name" value="MCM_2"/>
    <property type="match status" value="1"/>
</dbReference>
<dbReference type="PRINTS" id="PR01657">
    <property type="entry name" value="MCMFAMILY"/>
</dbReference>
<dbReference type="GO" id="GO:0016887">
    <property type="term" value="F:ATP hydrolysis activity"/>
    <property type="evidence" value="ECO:0007669"/>
    <property type="project" value="RHEA"/>
</dbReference>
<evidence type="ECO:0000256" key="9">
    <source>
        <dbReference type="ARBA" id="ARBA00023125"/>
    </source>
</evidence>
<dbReference type="GO" id="GO:0005524">
    <property type="term" value="F:ATP binding"/>
    <property type="evidence" value="ECO:0007669"/>
    <property type="project" value="UniProtKB-UniRule"/>
</dbReference>
<keyword evidence="10" id="KW-0539">Nucleus</keyword>
<keyword evidence="4 14" id="KW-0235">DNA replication</keyword>
<evidence type="ECO:0000313" key="17">
    <source>
        <dbReference type="EMBL" id="CCX04507.1"/>
    </source>
</evidence>
<dbReference type="eggNOG" id="KOG0480">
    <property type="taxonomic scope" value="Eukaryota"/>
</dbReference>
<dbReference type="GO" id="GO:0042555">
    <property type="term" value="C:MCM complex"/>
    <property type="evidence" value="ECO:0007669"/>
    <property type="project" value="UniProtKB-UniRule"/>
</dbReference>
<dbReference type="Gene3D" id="2.20.28.10">
    <property type="match status" value="1"/>
</dbReference>
<dbReference type="InterPro" id="IPR041562">
    <property type="entry name" value="MCM_lid"/>
</dbReference>
<dbReference type="EC" id="3.6.4.12" evidence="3 14"/>
<dbReference type="InterPro" id="IPR018525">
    <property type="entry name" value="MCM_CS"/>
</dbReference>
<dbReference type="FunFam" id="2.20.28.10:FF:000003">
    <property type="entry name" value="DNA helicase"/>
    <property type="match status" value="1"/>
</dbReference>
<proteinExistence type="inferred from homology"/>
<evidence type="ECO:0000256" key="2">
    <source>
        <dbReference type="ARBA" id="ARBA00008010"/>
    </source>
</evidence>
<dbReference type="GO" id="GO:0031261">
    <property type="term" value="C:DNA replication preinitiation complex"/>
    <property type="evidence" value="ECO:0007669"/>
    <property type="project" value="UniProtKB-ARBA"/>
</dbReference>
<dbReference type="GO" id="GO:0097373">
    <property type="term" value="C:MCM core complex"/>
    <property type="evidence" value="ECO:0007669"/>
    <property type="project" value="UniProtKB-ARBA"/>
</dbReference>
<dbReference type="GO" id="GO:0005656">
    <property type="term" value="C:nuclear pre-replicative complex"/>
    <property type="evidence" value="ECO:0007669"/>
    <property type="project" value="UniProtKB-ARBA"/>
</dbReference>
<dbReference type="GO" id="GO:1902969">
    <property type="term" value="P:mitotic DNA replication"/>
    <property type="evidence" value="ECO:0007669"/>
    <property type="project" value="TreeGrafter"/>
</dbReference>
<dbReference type="Pfam" id="PF14551">
    <property type="entry name" value="MCM_N"/>
    <property type="match status" value="1"/>
</dbReference>
<dbReference type="InterPro" id="IPR041024">
    <property type="entry name" value="Mcm6_C"/>
</dbReference>
<dbReference type="Pfam" id="PF17207">
    <property type="entry name" value="MCM_OB"/>
    <property type="match status" value="1"/>
</dbReference>
<evidence type="ECO:0000256" key="11">
    <source>
        <dbReference type="ARBA" id="ARBA00023306"/>
    </source>
</evidence>
<evidence type="ECO:0000256" key="1">
    <source>
        <dbReference type="ARBA" id="ARBA00004123"/>
    </source>
</evidence>
<dbReference type="Gene3D" id="3.40.50.300">
    <property type="entry name" value="P-loop containing nucleotide triphosphate hydrolases"/>
    <property type="match status" value="1"/>
</dbReference>
<dbReference type="AlphaFoldDB" id="U4KU84"/>
<dbReference type="GO" id="GO:0003697">
    <property type="term" value="F:single-stranded DNA binding"/>
    <property type="evidence" value="ECO:0007669"/>
    <property type="project" value="TreeGrafter"/>
</dbReference>
<dbReference type="Gene3D" id="1.20.58.870">
    <property type="match status" value="1"/>
</dbReference>
<evidence type="ECO:0000256" key="15">
    <source>
        <dbReference type="SAM" id="MobiDB-lite"/>
    </source>
</evidence>
<keyword evidence="9 13" id="KW-0238">DNA-binding</keyword>
<evidence type="ECO:0000313" key="18">
    <source>
        <dbReference type="Proteomes" id="UP000018144"/>
    </source>
</evidence>
<dbReference type="InterPro" id="IPR008049">
    <property type="entry name" value="MCM6"/>
</dbReference>
<evidence type="ECO:0000256" key="4">
    <source>
        <dbReference type="ARBA" id="ARBA00022705"/>
    </source>
</evidence>
<dbReference type="InterPro" id="IPR001208">
    <property type="entry name" value="MCM_dom"/>
</dbReference>
<dbReference type="Pfam" id="PF00493">
    <property type="entry name" value="MCM"/>
    <property type="match status" value="1"/>
</dbReference>
<accession>U4KU84</accession>
<keyword evidence="5 13" id="KW-0547">Nucleotide-binding</keyword>
<dbReference type="FunFam" id="1.20.58.870:FF:000002">
    <property type="entry name" value="DNA helicase"/>
    <property type="match status" value="1"/>
</dbReference>
<dbReference type="InterPro" id="IPR033762">
    <property type="entry name" value="MCM_OB"/>
</dbReference>
<dbReference type="GO" id="GO:0043596">
    <property type="term" value="C:nuclear replication fork"/>
    <property type="evidence" value="ECO:0007669"/>
    <property type="project" value="UniProtKB-ARBA"/>
</dbReference>
<gene>
    <name evidence="17" type="ORF">PCON_02477</name>
</gene>
<organism evidence="17 18">
    <name type="scientific">Pyronema omphalodes (strain CBS 100304)</name>
    <name type="common">Pyronema confluens</name>
    <dbReference type="NCBI Taxonomy" id="1076935"/>
    <lineage>
        <taxon>Eukaryota</taxon>
        <taxon>Fungi</taxon>
        <taxon>Dikarya</taxon>
        <taxon>Ascomycota</taxon>
        <taxon>Pezizomycotina</taxon>
        <taxon>Pezizomycetes</taxon>
        <taxon>Pezizales</taxon>
        <taxon>Pyronemataceae</taxon>
        <taxon>Pyronema</taxon>
    </lineage>
</organism>
<dbReference type="PROSITE" id="PS00847">
    <property type="entry name" value="MCM_1"/>
    <property type="match status" value="1"/>
</dbReference>
<evidence type="ECO:0000256" key="12">
    <source>
        <dbReference type="ARBA" id="ARBA00073495"/>
    </source>
</evidence>
<dbReference type="SUPFAM" id="SSF50249">
    <property type="entry name" value="Nucleic acid-binding proteins"/>
    <property type="match status" value="1"/>
</dbReference>
<dbReference type="InterPro" id="IPR012340">
    <property type="entry name" value="NA-bd_OB-fold"/>
</dbReference>
<dbReference type="OrthoDB" id="1744952at2759"/>
<evidence type="ECO:0000259" key="16">
    <source>
        <dbReference type="PROSITE" id="PS50051"/>
    </source>
</evidence>
<dbReference type="Gene3D" id="3.30.1640.10">
    <property type="entry name" value="mini-chromosome maintenance (MCM) complex, chain A, domain 1"/>
    <property type="match status" value="1"/>
</dbReference>
<comment type="subunit">
    <text evidence="14">Component of the MCM2-7 complex.</text>
</comment>
<comment type="similarity">
    <text evidence="2 13">Belongs to the MCM family.</text>
</comment>
<evidence type="ECO:0000256" key="14">
    <source>
        <dbReference type="RuleBase" id="RU368064"/>
    </source>
</evidence>
<dbReference type="CDD" id="cd17757">
    <property type="entry name" value="MCM6"/>
    <property type="match status" value="1"/>
</dbReference>
<dbReference type="PRINTS" id="PR01662">
    <property type="entry name" value="MCMPROTEIN6"/>
</dbReference>
<sequence>MSSLVDAIVSQDLPSQPFSDDAATPRPRPNRRPGPTSSARGSSRAGHPTSDADQMEMDPDDEVVGSRGGAGRAGRPRTDLSQVPKVTDEAGDQIMHAFTDFLERFVEDPNNPNPTPPISSAMQGAISTDKYYIAQIHNMSATESCTLYLDFSHLRYWSDTHVKGLAEAVTERHYRFLPFLRRGLEACIRKHEPEYWGKTGRQLGTGEGVTPQTDKVFSIAFYNLPLTTRIRSLRTQQIGTLTSISATVTRTSEVRPELLLATFTCENCRTVVPGVEQTFRYTEPTQCPNLTCGNRMGWRLEIKQSSFVDWQKVRVQENSGEIPTGSMPRTLDVILRGEIVERAKAGEKCIFTGTLIVVPDVSALGLPGLKAQAVRDSKNDPRGDGSGISGLKALGVRDLTYRLAFLACMVTSDTAGVPGAIGGKKSEEEEEVARLLRGTQGDDNEDREQDDFLNTLTPAEIAELKSMVHSDHIYSRLVNSIAPTVYGHEIIKKGLLLQLMGGVHKYTPEGMALRGDINICIVGDPSTSKSQFLKYICSFLPRAVYTSGKASSAAGLTAAVVKDEESGEFTIEAGALMLADNGICAIDEFDKMDIADQVAIHEAMEQQTISIAKAGIQATLNARTSILAAANPVGGRYNRKATLRSNINMSAPIMSRFDLFFIVLDDCNEATDTNLARHIVNIHRSRDEAITPEFTTEQLQRYIRFARTFKPVFTEEAKILLVEKYKQLRSDDAQGGIGRNSYRITVRQLESLIRLSEAIAKANCVEDVTEAFVTEAFGLLRQSIIHVEHDDVEVDEEEIEAPAVDEEGDRAMSAAPEATPAPTQEKIKTKITYDKYMSILSLLVRRINADETNSGQGVEEEELKTWYLEQKEDEINDENDLEVEKELVRKVLKRMVRDNVIMQIRGEGLVEEEQDQSAMDVEKVVYVLHPNVALEELGGVEA</sequence>
<evidence type="ECO:0000256" key="6">
    <source>
        <dbReference type="ARBA" id="ARBA00022801"/>
    </source>
</evidence>
<keyword evidence="11 14" id="KW-0131">Cell cycle</keyword>
<evidence type="ECO:0000256" key="8">
    <source>
        <dbReference type="ARBA" id="ARBA00022840"/>
    </source>
</evidence>
<comment type="catalytic activity">
    <reaction evidence="14">
        <text>ATP + H2O = ADP + phosphate + H(+)</text>
        <dbReference type="Rhea" id="RHEA:13065"/>
        <dbReference type="ChEBI" id="CHEBI:15377"/>
        <dbReference type="ChEBI" id="CHEBI:15378"/>
        <dbReference type="ChEBI" id="CHEBI:30616"/>
        <dbReference type="ChEBI" id="CHEBI:43474"/>
        <dbReference type="ChEBI" id="CHEBI:456216"/>
        <dbReference type="EC" id="3.6.4.12"/>
    </reaction>
</comment>
<dbReference type="Gene3D" id="2.40.50.140">
    <property type="entry name" value="Nucleic acid-binding proteins"/>
    <property type="match status" value="1"/>
</dbReference>
<dbReference type="Pfam" id="PF17855">
    <property type="entry name" value="MCM_lid"/>
    <property type="match status" value="1"/>
</dbReference>
<evidence type="ECO:0000256" key="5">
    <source>
        <dbReference type="ARBA" id="ARBA00022741"/>
    </source>
</evidence>
<keyword evidence="6 14" id="KW-0378">Hydrolase</keyword>
<dbReference type="InterPro" id="IPR031327">
    <property type="entry name" value="MCM"/>
</dbReference>
<feature type="compositionally biased region" description="Acidic residues" evidence="15">
    <location>
        <begin position="53"/>
        <end position="63"/>
    </location>
</feature>
<feature type="domain" description="MCM C-terminal AAA(+) ATPase" evidence="16">
    <location>
        <begin position="473"/>
        <end position="679"/>
    </location>
</feature>
<evidence type="ECO:0000256" key="13">
    <source>
        <dbReference type="RuleBase" id="RU004070"/>
    </source>
</evidence>
<evidence type="ECO:0000256" key="10">
    <source>
        <dbReference type="ARBA" id="ARBA00023242"/>
    </source>
</evidence>
<dbReference type="SUPFAM" id="SSF52540">
    <property type="entry name" value="P-loop containing nucleoside triphosphate hydrolases"/>
    <property type="match status" value="1"/>
</dbReference>
<dbReference type="Pfam" id="PF18263">
    <property type="entry name" value="WHD_MCM6"/>
    <property type="match status" value="1"/>
</dbReference>
<comment type="function">
    <text evidence="14">Acts as component of the MCM2-7 complex (MCM complex) which is the replicative helicase essential for 'once per cell cycle' DNA replication initiation and elongation in eukaryotic cells. The active ATPase sites in the MCM2-7 ring are formed through the interaction surfaces of two neighboring subunits such that a critical structure of a conserved arginine finger motif is provided in trans relative to the ATP-binding site of the Walker A box of the adjacent subunit. The six ATPase active sites, however, are likely to contribute differentially to the complex helicase activity.</text>
</comment>
<protein>
    <recommendedName>
        <fullName evidence="12 14">DNA replication licensing factor MCM6</fullName>
        <ecNumber evidence="3 14">3.6.4.12</ecNumber>
    </recommendedName>
</protein>
<dbReference type="GO" id="GO:0006279">
    <property type="term" value="P:premeiotic DNA replication"/>
    <property type="evidence" value="ECO:0007669"/>
    <property type="project" value="UniProtKB-ARBA"/>
</dbReference>
<dbReference type="SMART" id="SM00350">
    <property type="entry name" value="MCM"/>
    <property type="match status" value="1"/>
</dbReference>
<dbReference type="EMBL" id="HF935206">
    <property type="protein sequence ID" value="CCX04507.1"/>
    <property type="molecule type" value="Genomic_DNA"/>
</dbReference>
<dbReference type="OMA" id="RHQQTDK"/>
<feature type="region of interest" description="Disordered" evidence="15">
    <location>
        <begin position="1"/>
        <end position="84"/>
    </location>
</feature>
<keyword evidence="18" id="KW-1185">Reference proteome</keyword>
<dbReference type="InterPro" id="IPR027417">
    <property type="entry name" value="P-loop_NTPase"/>
</dbReference>
<keyword evidence="7 14" id="KW-0347">Helicase</keyword>
<dbReference type="Proteomes" id="UP000018144">
    <property type="component" value="Unassembled WGS sequence"/>
</dbReference>
<reference evidence="17 18" key="1">
    <citation type="journal article" date="2013" name="PLoS Genet.">
        <title>The genome and development-dependent transcriptomes of Pyronema confluens: a window into fungal evolution.</title>
        <authorList>
            <person name="Traeger S."/>
            <person name="Altegoer F."/>
            <person name="Freitag M."/>
            <person name="Gabaldon T."/>
            <person name="Kempken F."/>
            <person name="Kumar A."/>
            <person name="Marcet-Houben M."/>
            <person name="Poggeler S."/>
            <person name="Stajich J.E."/>
            <person name="Nowrousian M."/>
        </authorList>
    </citation>
    <scope>NUCLEOTIDE SEQUENCE [LARGE SCALE GENOMIC DNA]</scope>
    <source>
        <strain evidence="18">CBS 100304</strain>
        <tissue evidence="17">Vegetative mycelium</tissue>
    </source>
</reference>
<name>U4KU84_PYROM</name>
<dbReference type="GO" id="GO:0006270">
    <property type="term" value="P:DNA replication initiation"/>
    <property type="evidence" value="ECO:0007669"/>
    <property type="project" value="UniProtKB-UniRule"/>
</dbReference>
<comment type="subcellular location">
    <subcellularLocation>
        <location evidence="1 14">Nucleus</location>
    </subcellularLocation>
</comment>
<keyword evidence="8 13" id="KW-0067">ATP-binding</keyword>
<dbReference type="GO" id="GO:0000727">
    <property type="term" value="P:double-strand break repair via break-induced replication"/>
    <property type="evidence" value="ECO:0007669"/>
    <property type="project" value="TreeGrafter"/>
</dbReference>
<dbReference type="PANTHER" id="PTHR11630:SF43">
    <property type="entry name" value="DNA REPLICATION LICENSING FACTOR MCM6"/>
    <property type="match status" value="1"/>
</dbReference>
<dbReference type="STRING" id="1076935.U4KU84"/>
<dbReference type="InterPro" id="IPR027925">
    <property type="entry name" value="MCM_N"/>
</dbReference>
<dbReference type="FunFam" id="3.40.50.300:FF:000115">
    <property type="entry name" value="DNA helicase"/>
    <property type="match status" value="1"/>
</dbReference>
<dbReference type="GO" id="GO:1990518">
    <property type="term" value="F:single-stranded 3'-5' DNA helicase activity"/>
    <property type="evidence" value="ECO:0007669"/>
    <property type="project" value="TreeGrafter"/>
</dbReference>
<dbReference type="PANTHER" id="PTHR11630">
    <property type="entry name" value="DNA REPLICATION LICENSING FACTOR MCM FAMILY MEMBER"/>
    <property type="match status" value="1"/>
</dbReference>
<evidence type="ECO:0000256" key="7">
    <source>
        <dbReference type="ARBA" id="ARBA00022806"/>
    </source>
</evidence>